<comment type="caution">
    <text evidence="2">The sequence shown here is derived from an EMBL/GenBank/DDBJ whole genome shotgun (WGS) entry which is preliminary data.</text>
</comment>
<dbReference type="PANTHER" id="PTHR10656:SF69">
    <property type="entry name" value="MAB-21-LIKE HHH_H2TH-LIKE DOMAIN-CONTAINING PROTEIN"/>
    <property type="match status" value="1"/>
</dbReference>
<evidence type="ECO:0000313" key="3">
    <source>
        <dbReference type="Proteomes" id="UP000596742"/>
    </source>
</evidence>
<evidence type="ECO:0000259" key="1">
    <source>
        <dbReference type="Pfam" id="PF20266"/>
    </source>
</evidence>
<dbReference type="OrthoDB" id="6054650at2759"/>
<dbReference type="Pfam" id="PF20266">
    <property type="entry name" value="Mab-21_C"/>
    <property type="match status" value="1"/>
</dbReference>
<dbReference type="Proteomes" id="UP000596742">
    <property type="component" value="Unassembled WGS sequence"/>
</dbReference>
<accession>A0A8B6DLC4</accession>
<keyword evidence="3" id="KW-1185">Reference proteome</keyword>
<dbReference type="InterPro" id="IPR046906">
    <property type="entry name" value="Mab-21_HhH/H2TH-like"/>
</dbReference>
<dbReference type="EMBL" id="UYJE01003678">
    <property type="protein sequence ID" value="VDI21455.1"/>
    <property type="molecule type" value="Genomic_DNA"/>
</dbReference>
<sequence length="668" mass="78262">MADSRRESLLFYKYLCNKIGTQVDVRTRRLSFIICDIHNHPYKRSTLKLFPQISSGSKAEGLDLSGSDVDIMLIDNRFEVYESERDVVQGRKVVLIMDTEDNPHCFSKLRVLTDYNRAYNISGRFKRLLHFEGSKCLLSSELYKMHNLNMIRQDAPKFDTIHGPCISDPNERYDFAHCLKCSTWISQAQPWIHRPRVAWPNADSIEKIIKCGVLFVPIGSKGSSIENLQWRISFSVVEKILIFSFNHTQLLCYALLKIFLKEIIDKHEDLKGLLCSYFLKTLMFWISEEYHSSFWTPCKIISCFKTCLRRLLYCIEYSTLLHFFIPDNNLLYLRFNEQNKATLMKLLKDAYNKDVKCFASSKTLNDYQNYITGITDRVVSIEREIMKIFSNGQALLNHGNVFCLLKYFLYHSRSSLSRDIFTLFISHANSRESQRSRIHSKHNVLQYFTHRRIKSQLLISVHSDAASGWLMLVSFFYNHKQYMESILIVDYVFSKCTDEKIEAPKGVWLGFNRNQQLMLNSTKHENLITILKALTIQEVSFCDNSQMIPIELQPVLMPDMNLCIHPKPFAQILRFLCYYHLHDLTPCRHIVIQLNQTVKDNKLFQYCRVGNTLQLNYSQDSGHFSFFDMCYIVRFLRLAHQMTGEPVCDLARLYALTFDHMTSMIDID</sequence>
<gene>
    <name evidence="2" type="ORF">MGAL_10B048192</name>
</gene>
<dbReference type="AlphaFoldDB" id="A0A8B6DLC4"/>
<dbReference type="InterPro" id="IPR024810">
    <property type="entry name" value="MAB21L/cGLR"/>
</dbReference>
<evidence type="ECO:0000313" key="2">
    <source>
        <dbReference type="EMBL" id="VDI21455.1"/>
    </source>
</evidence>
<dbReference type="PANTHER" id="PTHR10656">
    <property type="entry name" value="CELL FATE DETERMINING PROTEIN MAB21-RELATED"/>
    <property type="match status" value="1"/>
</dbReference>
<feature type="domain" description="Mab-21-like HhH/H2TH-like" evidence="1">
    <location>
        <begin position="252"/>
        <end position="345"/>
    </location>
</feature>
<organism evidence="2 3">
    <name type="scientific">Mytilus galloprovincialis</name>
    <name type="common">Mediterranean mussel</name>
    <dbReference type="NCBI Taxonomy" id="29158"/>
    <lineage>
        <taxon>Eukaryota</taxon>
        <taxon>Metazoa</taxon>
        <taxon>Spiralia</taxon>
        <taxon>Lophotrochozoa</taxon>
        <taxon>Mollusca</taxon>
        <taxon>Bivalvia</taxon>
        <taxon>Autobranchia</taxon>
        <taxon>Pteriomorphia</taxon>
        <taxon>Mytilida</taxon>
        <taxon>Mytiloidea</taxon>
        <taxon>Mytilidae</taxon>
        <taxon>Mytilinae</taxon>
        <taxon>Mytilus</taxon>
    </lineage>
</organism>
<protein>
    <recommendedName>
        <fullName evidence="1">Mab-21-like HhH/H2TH-like domain-containing protein</fullName>
    </recommendedName>
</protein>
<name>A0A8B6DLC4_MYTGA</name>
<dbReference type="Gene3D" id="1.10.1410.40">
    <property type="match status" value="1"/>
</dbReference>
<proteinExistence type="predicted"/>
<dbReference type="SMART" id="SM01265">
    <property type="entry name" value="Mab-21"/>
    <property type="match status" value="1"/>
</dbReference>
<reference evidence="2" key="1">
    <citation type="submission" date="2018-11" db="EMBL/GenBank/DDBJ databases">
        <authorList>
            <person name="Alioto T."/>
            <person name="Alioto T."/>
        </authorList>
    </citation>
    <scope>NUCLEOTIDE SEQUENCE</scope>
</reference>